<protein>
    <recommendedName>
        <fullName evidence="1">DUF7371 domain-containing protein</fullName>
    </recommendedName>
</protein>
<feature type="domain" description="DUF7371" evidence="1">
    <location>
        <begin position="6"/>
        <end position="129"/>
    </location>
</feature>
<accession>A0AAN6TQT1</accession>
<evidence type="ECO:0000259" key="1">
    <source>
        <dbReference type="Pfam" id="PF24086"/>
    </source>
</evidence>
<sequence>MVLHDASSSGAQIGLGQWRENKCLSFKFEGISLGCDSTDTACVFDVVGLQWNDVEDVVQGNATIEVAACPKPSGCILEFHALDPAVSSAFTNLTAINITLVNPGVPRSWWADDLQIAWVNNDCTVAACRARVPNEMASPRAHGSFAGSAKGLMRWAIRG</sequence>
<organism evidence="2 3">
    <name type="scientific">Parathielavia appendiculata</name>
    <dbReference type="NCBI Taxonomy" id="2587402"/>
    <lineage>
        <taxon>Eukaryota</taxon>
        <taxon>Fungi</taxon>
        <taxon>Dikarya</taxon>
        <taxon>Ascomycota</taxon>
        <taxon>Pezizomycotina</taxon>
        <taxon>Sordariomycetes</taxon>
        <taxon>Sordariomycetidae</taxon>
        <taxon>Sordariales</taxon>
        <taxon>Chaetomiaceae</taxon>
        <taxon>Parathielavia</taxon>
    </lineage>
</organism>
<keyword evidence="3" id="KW-1185">Reference proteome</keyword>
<dbReference type="Proteomes" id="UP001302602">
    <property type="component" value="Unassembled WGS sequence"/>
</dbReference>
<gene>
    <name evidence="2" type="ORF">N657DRAFT_650724</name>
</gene>
<proteinExistence type="predicted"/>
<dbReference type="InterPro" id="IPR055795">
    <property type="entry name" value="DUF7371"/>
</dbReference>
<reference evidence="2" key="2">
    <citation type="submission" date="2023-05" db="EMBL/GenBank/DDBJ databases">
        <authorList>
            <consortium name="Lawrence Berkeley National Laboratory"/>
            <person name="Steindorff A."/>
            <person name="Hensen N."/>
            <person name="Bonometti L."/>
            <person name="Westerberg I."/>
            <person name="Brannstrom I.O."/>
            <person name="Guillou S."/>
            <person name="Cros-Aarteil S."/>
            <person name="Calhoun S."/>
            <person name="Haridas S."/>
            <person name="Kuo A."/>
            <person name="Mondo S."/>
            <person name="Pangilinan J."/>
            <person name="Riley R."/>
            <person name="Labutti K."/>
            <person name="Andreopoulos B."/>
            <person name="Lipzen A."/>
            <person name="Chen C."/>
            <person name="Yanf M."/>
            <person name="Daum C."/>
            <person name="Ng V."/>
            <person name="Clum A."/>
            <person name="Ohm R."/>
            <person name="Martin F."/>
            <person name="Silar P."/>
            <person name="Natvig D."/>
            <person name="Lalanne C."/>
            <person name="Gautier V."/>
            <person name="Ament-Velasquez S.L."/>
            <person name="Kruys A."/>
            <person name="Hutchinson M.I."/>
            <person name="Powell A.J."/>
            <person name="Barry K."/>
            <person name="Miller A.N."/>
            <person name="Grigoriev I.V."/>
            <person name="Debuchy R."/>
            <person name="Gladieux P."/>
            <person name="Thoren M.H."/>
            <person name="Johannesson H."/>
        </authorList>
    </citation>
    <scope>NUCLEOTIDE SEQUENCE</scope>
    <source>
        <strain evidence="2">CBS 731.68</strain>
    </source>
</reference>
<comment type="caution">
    <text evidence="2">The sequence shown here is derived from an EMBL/GenBank/DDBJ whole genome shotgun (WGS) entry which is preliminary data.</text>
</comment>
<dbReference type="RefSeq" id="XP_062642705.1">
    <property type="nucleotide sequence ID" value="XM_062794009.1"/>
</dbReference>
<evidence type="ECO:0000313" key="3">
    <source>
        <dbReference type="Proteomes" id="UP001302602"/>
    </source>
</evidence>
<dbReference type="EMBL" id="MU853256">
    <property type="protein sequence ID" value="KAK4118932.1"/>
    <property type="molecule type" value="Genomic_DNA"/>
</dbReference>
<name>A0AAN6TQT1_9PEZI</name>
<dbReference type="AlphaFoldDB" id="A0AAN6TQT1"/>
<evidence type="ECO:0000313" key="2">
    <source>
        <dbReference type="EMBL" id="KAK4118932.1"/>
    </source>
</evidence>
<dbReference type="GeneID" id="87830778"/>
<dbReference type="Pfam" id="PF24086">
    <property type="entry name" value="DUF7371"/>
    <property type="match status" value="1"/>
</dbReference>
<reference evidence="2" key="1">
    <citation type="journal article" date="2023" name="Mol. Phylogenet. Evol.">
        <title>Genome-scale phylogeny and comparative genomics of the fungal order Sordariales.</title>
        <authorList>
            <person name="Hensen N."/>
            <person name="Bonometti L."/>
            <person name="Westerberg I."/>
            <person name="Brannstrom I.O."/>
            <person name="Guillou S."/>
            <person name="Cros-Aarteil S."/>
            <person name="Calhoun S."/>
            <person name="Haridas S."/>
            <person name="Kuo A."/>
            <person name="Mondo S."/>
            <person name="Pangilinan J."/>
            <person name="Riley R."/>
            <person name="LaButti K."/>
            <person name="Andreopoulos B."/>
            <person name="Lipzen A."/>
            <person name="Chen C."/>
            <person name="Yan M."/>
            <person name="Daum C."/>
            <person name="Ng V."/>
            <person name="Clum A."/>
            <person name="Steindorff A."/>
            <person name="Ohm R.A."/>
            <person name="Martin F."/>
            <person name="Silar P."/>
            <person name="Natvig D.O."/>
            <person name="Lalanne C."/>
            <person name="Gautier V."/>
            <person name="Ament-Velasquez S.L."/>
            <person name="Kruys A."/>
            <person name="Hutchinson M.I."/>
            <person name="Powell A.J."/>
            <person name="Barry K."/>
            <person name="Miller A.N."/>
            <person name="Grigoriev I.V."/>
            <person name="Debuchy R."/>
            <person name="Gladieux P."/>
            <person name="Hiltunen Thoren M."/>
            <person name="Johannesson H."/>
        </authorList>
    </citation>
    <scope>NUCLEOTIDE SEQUENCE</scope>
    <source>
        <strain evidence="2">CBS 731.68</strain>
    </source>
</reference>